<evidence type="ECO:0000256" key="7">
    <source>
        <dbReference type="ARBA" id="ARBA00023080"/>
    </source>
</evidence>
<organism evidence="12 13">
    <name type="scientific">Enterococcus dongliensis</name>
    <dbReference type="NCBI Taxonomy" id="2559925"/>
    <lineage>
        <taxon>Bacteria</taxon>
        <taxon>Bacillati</taxon>
        <taxon>Bacillota</taxon>
        <taxon>Bacilli</taxon>
        <taxon>Lactobacillales</taxon>
        <taxon>Enterococcaceae</taxon>
        <taxon>Enterococcus</taxon>
    </lineage>
</organism>
<proteinExistence type="predicted"/>
<evidence type="ECO:0000256" key="6">
    <source>
        <dbReference type="ARBA" id="ARBA00022842"/>
    </source>
</evidence>
<keyword evidence="5" id="KW-0067">ATP-binding</keyword>
<evidence type="ECO:0000256" key="9">
    <source>
        <dbReference type="ARBA" id="ARBA00044145"/>
    </source>
</evidence>
<keyword evidence="7" id="KW-0546">Nucleotide metabolism</keyword>
<dbReference type="GO" id="GO:0009117">
    <property type="term" value="P:nucleotide metabolic process"/>
    <property type="evidence" value="ECO:0007669"/>
    <property type="project" value="UniProtKB-KW"/>
</dbReference>
<accession>A0AAW8TRT9</accession>
<feature type="domain" description="Cyclic GMP-AMP synthase DncV-like nucleotidyltransferase" evidence="11">
    <location>
        <begin position="54"/>
        <end position="137"/>
    </location>
</feature>
<keyword evidence="3" id="KW-0479">Metal-binding</keyword>
<evidence type="ECO:0000256" key="3">
    <source>
        <dbReference type="ARBA" id="ARBA00022723"/>
    </source>
</evidence>
<comment type="catalytic activity">
    <reaction evidence="10">
        <text>GTP + ATP = 3',3'-cGAMP + 2 diphosphate</text>
        <dbReference type="Rhea" id="RHEA:35647"/>
        <dbReference type="ChEBI" id="CHEBI:30616"/>
        <dbReference type="ChEBI" id="CHEBI:33019"/>
        <dbReference type="ChEBI" id="CHEBI:37565"/>
        <dbReference type="ChEBI" id="CHEBI:71501"/>
    </reaction>
    <physiologicalReaction direction="left-to-right" evidence="10">
        <dbReference type="Rhea" id="RHEA:35648"/>
    </physiologicalReaction>
</comment>
<protein>
    <recommendedName>
        <fullName evidence="9">Cyclic GMP-AMP synthase</fullName>
    </recommendedName>
</protein>
<sequence length="336" mass="38289">MLNKEFLEFNNSIKLENESTVLREKRDLLKKDFQSKFPKKCESNDIEIKPSDIDFVSQGSFKLNTTIKSQNKEVDLDLGVIFPLDILEYEDSRKIKVLGKEALEITGVRLPVIKEPCVTVSYVKGGEETIHLDFPMYAEYDGELYLARGKENGKYSWEVADPRGLNDYIISKITSETMQPRRIIRYLKKWKQIAYSSNATTEKKPPSIGLTLLVVDSLVEDESDLIAFRNVCARIRDQFTVVTDAQGNIVSAKITKLLPVKPFTDVFKKFERSDSHAIDFYKKISKAINNLDNALNCDNEHDAAVYVSKVLGEDFPIPEKEIKKASTIVNEEHSFG</sequence>
<dbReference type="GO" id="GO:0016779">
    <property type="term" value="F:nucleotidyltransferase activity"/>
    <property type="evidence" value="ECO:0007669"/>
    <property type="project" value="UniProtKB-KW"/>
</dbReference>
<dbReference type="InterPro" id="IPR048445">
    <property type="entry name" value="DncV-like_NTFase"/>
</dbReference>
<evidence type="ECO:0000313" key="12">
    <source>
        <dbReference type="EMBL" id="MDT2638431.1"/>
    </source>
</evidence>
<evidence type="ECO:0000256" key="8">
    <source>
        <dbReference type="ARBA" id="ARBA00023118"/>
    </source>
</evidence>
<keyword evidence="4" id="KW-0547">Nucleotide-binding</keyword>
<dbReference type="RefSeq" id="WP_114526059.1">
    <property type="nucleotide sequence ID" value="NZ_JARPYS010000035.1"/>
</dbReference>
<dbReference type="EMBL" id="JARPYT010000034">
    <property type="protein sequence ID" value="MDT2638431.1"/>
    <property type="molecule type" value="Genomic_DNA"/>
</dbReference>
<evidence type="ECO:0000313" key="13">
    <source>
        <dbReference type="Proteomes" id="UP001245561"/>
    </source>
</evidence>
<dbReference type="Pfam" id="PF21654">
    <property type="entry name" value="DncV-like_NTFase"/>
    <property type="match status" value="1"/>
</dbReference>
<dbReference type="GO" id="GO:0005524">
    <property type="term" value="F:ATP binding"/>
    <property type="evidence" value="ECO:0007669"/>
    <property type="project" value="UniProtKB-KW"/>
</dbReference>
<keyword evidence="6" id="KW-0460">Magnesium</keyword>
<evidence type="ECO:0000256" key="10">
    <source>
        <dbReference type="ARBA" id="ARBA00048304"/>
    </source>
</evidence>
<evidence type="ECO:0000259" key="11">
    <source>
        <dbReference type="Pfam" id="PF21654"/>
    </source>
</evidence>
<name>A0AAW8TRT9_9ENTE</name>
<evidence type="ECO:0000256" key="1">
    <source>
        <dbReference type="ARBA" id="ARBA00022679"/>
    </source>
</evidence>
<gene>
    <name evidence="12" type="ORF">P7D36_13180</name>
</gene>
<keyword evidence="2" id="KW-0548">Nucleotidyltransferase</keyword>
<evidence type="ECO:0000256" key="4">
    <source>
        <dbReference type="ARBA" id="ARBA00022741"/>
    </source>
</evidence>
<comment type="caution">
    <text evidence="12">The sequence shown here is derived from an EMBL/GenBank/DDBJ whole genome shotgun (WGS) entry which is preliminary data.</text>
</comment>
<dbReference type="Proteomes" id="UP001245561">
    <property type="component" value="Unassembled WGS sequence"/>
</dbReference>
<dbReference type="GO" id="GO:0051607">
    <property type="term" value="P:defense response to virus"/>
    <property type="evidence" value="ECO:0007669"/>
    <property type="project" value="UniProtKB-KW"/>
</dbReference>
<keyword evidence="1" id="KW-0808">Transferase</keyword>
<reference evidence="12" key="1">
    <citation type="submission" date="2023-03" db="EMBL/GenBank/DDBJ databases">
        <authorList>
            <person name="Shen W."/>
            <person name="Cai J."/>
        </authorList>
    </citation>
    <scope>NUCLEOTIDE SEQUENCE</scope>
    <source>
        <strain evidence="12">P55-2</strain>
    </source>
</reference>
<dbReference type="AlphaFoldDB" id="A0AAW8TRT9"/>
<keyword evidence="8" id="KW-0051">Antiviral defense</keyword>
<dbReference type="GO" id="GO:0046872">
    <property type="term" value="F:metal ion binding"/>
    <property type="evidence" value="ECO:0007669"/>
    <property type="project" value="UniProtKB-KW"/>
</dbReference>
<evidence type="ECO:0000256" key="5">
    <source>
        <dbReference type="ARBA" id="ARBA00022840"/>
    </source>
</evidence>
<dbReference type="GeneID" id="301216824"/>
<evidence type="ECO:0000256" key="2">
    <source>
        <dbReference type="ARBA" id="ARBA00022695"/>
    </source>
</evidence>